<dbReference type="InterPro" id="IPR011078">
    <property type="entry name" value="PyrdxlP_homeostasis"/>
</dbReference>
<dbReference type="CDD" id="cd00635">
    <property type="entry name" value="PLPDE_III_YBL036c_like"/>
    <property type="match status" value="1"/>
</dbReference>
<feature type="domain" description="Alanine racemase N-terminal" evidence="5">
    <location>
        <begin position="39"/>
        <end position="214"/>
    </location>
</feature>
<evidence type="ECO:0000259" key="5">
    <source>
        <dbReference type="Pfam" id="PF01168"/>
    </source>
</evidence>
<evidence type="ECO:0000313" key="6">
    <source>
        <dbReference type="EMBL" id="EFW04742.1"/>
    </source>
</evidence>
<dbReference type="HAMAP" id="MF_02087">
    <property type="entry name" value="PLP_homeostasis"/>
    <property type="match status" value="1"/>
</dbReference>
<dbReference type="PIRSF" id="PIRSF004848">
    <property type="entry name" value="YBL036c_PLPDEIII"/>
    <property type="match status" value="1"/>
</dbReference>
<evidence type="ECO:0000256" key="1">
    <source>
        <dbReference type="ARBA" id="ARBA00022898"/>
    </source>
</evidence>
<dbReference type="InterPro" id="IPR001608">
    <property type="entry name" value="Ala_racemase_N"/>
</dbReference>
<dbReference type="EMBL" id="ADKX01000033">
    <property type="protein sequence ID" value="EFW04742.1"/>
    <property type="molecule type" value="Genomic_DNA"/>
</dbReference>
<dbReference type="PANTHER" id="PTHR10146:SF14">
    <property type="entry name" value="PYRIDOXAL PHOSPHATE HOMEOSTASIS PROTEIN"/>
    <property type="match status" value="1"/>
</dbReference>
<evidence type="ECO:0000256" key="2">
    <source>
        <dbReference type="HAMAP-Rule" id="MF_02087"/>
    </source>
</evidence>
<dbReference type="InterPro" id="IPR029066">
    <property type="entry name" value="PLP-binding_barrel"/>
</dbReference>
<evidence type="ECO:0000313" key="7">
    <source>
        <dbReference type="Proteomes" id="UP000003157"/>
    </source>
</evidence>
<dbReference type="OrthoDB" id="9804072at2"/>
<organism evidence="6 7">
    <name type="scientific">Coprobacillus cateniformis</name>
    <dbReference type="NCBI Taxonomy" id="100884"/>
    <lineage>
        <taxon>Bacteria</taxon>
        <taxon>Bacillati</taxon>
        <taxon>Bacillota</taxon>
        <taxon>Erysipelotrichia</taxon>
        <taxon>Erysipelotrichales</taxon>
        <taxon>Coprobacillaceae</taxon>
        <taxon>Coprobacillus</taxon>
    </lineage>
</organism>
<comment type="function">
    <text evidence="2">Pyridoxal 5'-phosphate (PLP)-binding protein, which is involved in PLP homeostasis.</text>
</comment>
<dbReference type="HOGENOM" id="CLU_059988_1_0_9"/>
<accession>E7GAS6</accession>
<dbReference type="eggNOG" id="COG0325">
    <property type="taxonomic scope" value="Bacteria"/>
</dbReference>
<dbReference type="RefSeq" id="WP_008788968.1">
    <property type="nucleotide sequence ID" value="NZ_AKCB01000001.1"/>
</dbReference>
<reference evidence="6 7" key="1">
    <citation type="submission" date="2010-12" db="EMBL/GenBank/DDBJ databases">
        <title>The Genome Sequence of Coprobacillus sp. strain 29_1.</title>
        <authorList>
            <consortium name="The Broad Institute Genome Sequencing Platform"/>
            <person name="Earl A."/>
            <person name="Ward D."/>
            <person name="Feldgarden M."/>
            <person name="Gevers D."/>
            <person name="Daigneault M."/>
            <person name="Sibley C.D."/>
            <person name="White A."/>
            <person name="Strauss J."/>
            <person name="Allen-Vercoe E."/>
            <person name="Young S.K."/>
            <person name="Zeng Q."/>
            <person name="Gargeya S."/>
            <person name="Fitzgerald M."/>
            <person name="Haas B."/>
            <person name="Abouelleil A."/>
            <person name="Alvarado L."/>
            <person name="Arachchi H.M."/>
            <person name="Berlin A."/>
            <person name="Brown A."/>
            <person name="Chapman S.B."/>
            <person name="Chen Z."/>
            <person name="Dunbar C."/>
            <person name="Freedman E."/>
            <person name="Gearin G."/>
            <person name="Gellesch M."/>
            <person name="Goldberg J."/>
            <person name="Griggs A."/>
            <person name="Gujja S."/>
            <person name="Heilman E."/>
            <person name="Heiman D."/>
            <person name="Howarth C."/>
            <person name="Larson L."/>
            <person name="Lui A."/>
            <person name="MacDonald P.J.P."/>
            <person name="Mehta T."/>
            <person name="Montmayeur A."/>
            <person name="Murphy C."/>
            <person name="Neiman D."/>
            <person name="Pearson M."/>
            <person name="Priest M."/>
            <person name="Roberts A."/>
            <person name="Saif S."/>
            <person name="Shea T."/>
            <person name="Shenoy N."/>
            <person name="Sisk P."/>
            <person name="Stolte C."/>
            <person name="Sykes S."/>
            <person name="White J."/>
            <person name="Yandava C."/>
            <person name="Nusbaum C."/>
            <person name="Birren B."/>
        </authorList>
    </citation>
    <scope>NUCLEOTIDE SEQUENCE [LARGE SCALE GENOMIC DNA]</scope>
    <source>
        <strain evidence="6 7">29_1</strain>
    </source>
</reference>
<gene>
    <name evidence="6" type="ORF">HMPREF9488_01866</name>
</gene>
<dbReference type="NCBIfam" id="TIGR00044">
    <property type="entry name" value="YggS family pyridoxal phosphate-dependent enzyme"/>
    <property type="match status" value="1"/>
</dbReference>
<name>E7GAS6_9FIRM</name>
<keyword evidence="1 2" id="KW-0663">Pyridoxal phosphate</keyword>
<dbReference type="GeneID" id="78229813"/>
<comment type="cofactor">
    <cofactor evidence="3">
        <name>pyridoxal 5'-phosphate</name>
        <dbReference type="ChEBI" id="CHEBI:597326"/>
    </cofactor>
</comment>
<feature type="modified residue" description="N6-(pyridoxal phosphate)lysine" evidence="2 3">
    <location>
        <position position="25"/>
    </location>
</feature>
<dbReference type="GO" id="GO:0030170">
    <property type="term" value="F:pyridoxal phosphate binding"/>
    <property type="evidence" value="ECO:0007669"/>
    <property type="project" value="UniProtKB-UniRule"/>
</dbReference>
<sequence length="217" mass="25299">MIVNQQAVYKILEEIKPATLVAATKYIDEKEIEELEKCGCFYYGENRVQAFLEKYEKYHGKGHWHFIGTLQTNKVKYIIDKVDLIHSVNSYSLIDELEKQASKRDIKIHILLQVNIANENSKHGFTIEEMNNVMVYIQKCSALIVDGLMMMAPHIEAEQTRPYFQQTHELLHKLKRDFPHHPLKELSMGMSEDYHIALEEGATFVRIGRALFKDEQS</sequence>
<protein>
    <recommendedName>
        <fullName evidence="2">Pyridoxal phosphate homeostasis protein</fullName>
        <shortName evidence="2">PLP homeostasis protein</shortName>
    </recommendedName>
</protein>
<proteinExistence type="inferred from homology"/>
<dbReference type="PROSITE" id="PS01211">
    <property type="entry name" value="UPF0001"/>
    <property type="match status" value="1"/>
</dbReference>
<evidence type="ECO:0000256" key="4">
    <source>
        <dbReference type="RuleBase" id="RU004514"/>
    </source>
</evidence>
<comment type="similarity">
    <text evidence="2 4">Belongs to the pyridoxal phosphate-binding protein YggS/PROSC family.</text>
</comment>
<dbReference type="Gene3D" id="3.20.20.10">
    <property type="entry name" value="Alanine racemase"/>
    <property type="match status" value="1"/>
</dbReference>
<evidence type="ECO:0000256" key="3">
    <source>
        <dbReference type="PIRSR" id="PIRSR004848-1"/>
    </source>
</evidence>
<comment type="caution">
    <text evidence="6">The sequence shown here is derived from an EMBL/GenBank/DDBJ whole genome shotgun (WGS) entry which is preliminary data.</text>
</comment>
<dbReference type="PANTHER" id="PTHR10146">
    <property type="entry name" value="PROLINE SYNTHETASE CO-TRANSCRIBED BACTERIAL HOMOLOG PROTEIN"/>
    <property type="match status" value="1"/>
</dbReference>
<dbReference type="STRING" id="100884.GCA_000269565_01962"/>
<dbReference type="AlphaFoldDB" id="E7GAS6"/>
<keyword evidence="7" id="KW-1185">Reference proteome</keyword>
<dbReference type="Proteomes" id="UP000003157">
    <property type="component" value="Unassembled WGS sequence"/>
</dbReference>
<dbReference type="SUPFAM" id="SSF51419">
    <property type="entry name" value="PLP-binding barrel"/>
    <property type="match status" value="1"/>
</dbReference>
<dbReference type="Pfam" id="PF01168">
    <property type="entry name" value="Ala_racemase_N"/>
    <property type="match status" value="1"/>
</dbReference>